<dbReference type="GO" id="GO:0033068">
    <property type="term" value="P:macrolide biosynthetic process"/>
    <property type="evidence" value="ECO:0007669"/>
    <property type="project" value="UniProtKB-ARBA"/>
</dbReference>
<dbReference type="SMART" id="SM00823">
    <property type="entry name" value="PKS_PP"/>
    <property type="match status" value="2"/>
</dbReference>
<dbReference type="Pfam" id="PF02801">
    <property type="entry name" value="Ketoacyl-synt_C"/>
    <property type="match status" value="2"/>
</dbReference>
<evidence type="ECO:0000256" key="6">
    <source>
        <dbReference type="ARBA" id="ARBA00023268"/>
    </source>
</evidence>
<evidence type="ECO:0000256" key="2">
    <source>
        <dbReference type="ARBA" id="ARBA00022450"/>
    </source>
</evidence>
<dbReference type="Pfam" id="PF00109">
    <property type="entry name" value="ketoacyl-synt"/>
    <property type="match status" value="2"/>
</dbReference>
<dbReference type="Gene3D" id="3.30.70.3290">
    <property type="match status" value="2"/>
</dbReference>
<dbReference type="InterPro" id="IPR014031">
    <property type="entry name" value="Ketoacyl_synth_C"/>
</dbReference>
<evidence type="ECO:0000259" key="9">
    <source>
        <dbReference type="PROSITE" id="PS52004"/>
    </source>
</evidence>
<dbReference type="InterPro" id="IPR050091">
    <property type="entry name" value="PKS_NRPS_Biosynth_Enz"/>
</dbReference>
<dbReference type="InterPro" id="IPR057326">
    <property type="entry name" value="KR_dom"/>
</dbReference>
<comment type="cofactor">
    <cofactor evidence="1">
        <name>pantetheine 4'-phosphate</name>
        <dbReference type="ChEBI" id="CHEBI:47942"/>
    </cofactor>
</comment>
<dbReference type="InterPro" id="IPR013968">
    <property type="entry name" value="PKS_KR"/>
</dbReference>
<dbReference type="SMART" id="SM00822">
    <property type="entry name" value="PKS_KR"/>
    <property type="match status" value="2"/>
</dbReference>
<evidence type="ECO:0000256" key="1">
    <source>
        <dbReference type="ARBA" id="ARBA00001957"/>
    </source>
</evidence>
<dbReference type="CDD" id="cd08952">
    <property type="entry name" value="KR_1_SDR_x"/>
    <property type="match status" value="2"/>
</dbReference>
<gene>
    <name evidence="10" type="ORF">Aco04nite_81350</name>
</gene>
<dbReference type="InterPro" id="IPR020841">
    <property type="entry name" value="PKS_Beta-ketoAc_synthase_dom"/>
</dbReference>
<keyword evidence="3" id="KW-0597">Phosphoprotein</keyword>
<dbReference type="Pfam" id="PF08990">
    <property type="entry name" value="Docking"/>
    <property type="match status" value="1"/>
</dbReference>
<dbReference type="EMBL" id="BOQP01000051">
    <property type="protein sequence ID" value="GIM82408.1"/>
    <property type="molecule type" value="Genomic_DNA"/>
</dbReference>
<evidence type="ECO:0000256" key="5">
    <source>
        <dbReference type="ARBA" id="ARBA00023194"/>
    </source>
</evidence>
<dbReference type="FunFam" id="3.40.47.10:FF:000019">
    <property type="entry name" value="Polyketide synthase type I"/>
    <property type="match status" value="2"/>
</dbReference>
<dbReference type="SUPFAM" id="SSF55048">
    <property type="entry name" value="Probable ACP-binding domain of malonyl-CoA ACP transacylase"/>
    <property type="match status" value="2"/>
</dbReference>
<dbReference type="SMART" id="SM01294">
    <property type="entry name" value="PKS_PP_betabranch"/>
    <property type="match status" value="2"/>
</dbReference>
<dbReference type="Gene3D" id="3.40.366.10">
    <property type="entry name" value="Malonyl-Coenzyme A Acyl Carrier Protein, domain 2"/>
    <property type="match status" value="2"/>
</dbReference>
<dbReference type="InterPro" id="IPR036299">
    <property type="entry name" value="Polyketide_synth_docking_sf"/>
</dbReference>
<feature type="domain" description="Carrier" evidence="8">
    <location>
        <begin position="1435"/>
        <end position="1510"/>
    </location>
</feature>
<dbReference type="GO" id="GO:0006633">
    <property type="term" value="P:fatty acid biosynthetic process"/>
    <property type="evidence" value="ECO:0007669"/>
    <property type="project" value="InterPro"/>
</dbReference>
<dbReference type="InterPro" id="IPR014043">
    <property type="entry name" value="Acyl_transferase_dom"/>
</dbReference>
<keyword evidence="4" id="KW-0808">Transferase</keyword>
<dbReference type="Pfam" id="PF00698">
    <property type="entry name" value="Acyl_transf_1"/>
    <property type="match status" value="2"/>
</dbReference>
<dbReference type="InterPro" id="IPR018201">
    <property type="entry name" value="Ketoacyl_synth_AS"/>
</dbReference>
<dbReference type="Gene3D" id="3.40.47.10">
    <property type="match status" value="2"/>
</dbReference>
<dbReference type="SUPFAM" id="SSF53901">
    <property type="entry name" value="Thiolase-like"/>
    <property type="match status" value="2"/>
</dbReference>
<dbReference type="SUPFAM" id="SSF47336">
    <property type="entry name" value="ACP-like"/>
    <property type="match status" value="2"/>
</dbReference>
<dbReference type="FunFam" id="3.40.366.10:FF:000002">
    <property type="entry name" value="Probable polyketide synthase 2"/>
    <property type="match status" value="1"/>
</dbReference>
<dbReference type="InterPro" id="IPR015083">
    <property type="entry name" value="NorB/c/GfsB-D-like_docking"/>
</dbReference>
<keyword evidence="6" id="KW-0511">Multifunctional enzyme</keyword>
<dbReference type="InterPro" id="IPR041618">
    <property type="entry name" value="PKS_DE"/>
</dbReference>
<dbReference type="InterPro" id="IPR036736">
    <property type="entry name" value="ACP-like_sf"/>
</dbReference>
<keyword evidence="7" id="KW-0012">Acyltransferase</keyword>
<evidence type="ECO:0000256" key="4">
    <source>
        <dbReference type="ARBA" id="ARBA00022679"/>
    </source>
</evidence>
<dbReference type="InterPro" id="IPR032821">
    <property type="entry name" value="PKS_assoc"/>
</dbReference>
<dbReference type="Pfam" id="PF16197">
    <property type="entry name" value="KAsynt_C_assoc"/>
    <property type="match status" value="2"/>
</dbReference>
<keyword evidence="11" id="KW-1185">Reference proteome</keyword>
<evidence type="ECO:0000313" key="10">
    <source>
        <dbReference type="EMBL" id="GIM82408.1"/>
    </source>
</evidence>
<dbReference type="GO" id="GO:0004312">
    <property type="term" value="F:fatty acid synthase activity"/>
    <property type="evidence" value="ECO:0007669"/>
    <property type="project" value="TreeGrafter"/>
</dbReference>
<dbReference type="PROSITE" id="PS52004">
    <property type="entry name" value="KS3_2"/>
    <property type="match status" value="2"/>
</dbReference>
<dbReference type="GO" id="GO:0004315">
    <property type="term" value="F:3-oxoacyl-[acyl-carrier-protein] synthase activity"/>
    <property type="evidence" value="ECO:0007669"/>
    <property type="project" value="InterPro"/>
</dbReference>
<comment type="caution">
    <text evidence="10">The sequence shown here is derived from an EMBL/GenBank/DDBJ whole genome shotgun (WGS) entry which is preliminary data.</text>
</comment>
<dbReference type="Gene3D" id="3.40.50.720">
    <property type="entry name" value="NAD(P)-binding Rossmann-like Domain"/>
    <property type="match status" value="2"/>
</dbReference>
<dbReference type="PANTHER" id="PTHR43775:SF51">
    <property type="entry name" value="INACTIVE PHENOLPHTHIOCEROL SYNTHESIS POLYKETIDE SYNTHASE TYPE I PKS1-RELATED"/>
    <property type="match status" value="1"/>
</dbReference>
<dbReference type="Gene3D" id="1.10.1200.10">
    <property type="entry name" value="ACP-like"/>
    <property type="match status" value="2"/>
</dbReference>
<dbReference type="SUPFAM" id="SSF52151">
    <property type="entry name" value="FabD/lysophospholipase-like"/>
    <property type="match status" value="2"/>
</dbReference>
<dbReference type="InterPro" id="IPR016035">
    <property type="entry name" value="Acyl_Trfase/lysoPLipase"/>
</dbReference>
<dbReference type="InterPro" id="IPR009081">
    <property type="entry name" value="PP-bd_ACP"/>
</dbReference>
<dbReference type="SUPFAM" id="SSF101173">
    <property type="entry name" value="Docking domain B of the erythromycin polyketide synthase (DEBS)"/>
    <property type="match status" value="1"/>
</dbReference>
<dbReference type="PROSITE" id="PS00606">
    <property type="entry name" value="KS3_1"/>
    <property type="match status" value="2"/>
</dbReference>
<reference evidence="10" key="1">
    <citation type="submission" date="2021-03" db="EMBL/GenBank/DDBJ databases">
        <title>Whole genome shotgun sequence of Actinoplanes consettensis NBRC 14913.</title>
        <authorList>
            <person name="Komaki H."/>
            <person name="Tamura T."/>
        </authorList>
    </citation>
    <scope>NUCLEOTIDE SEQUENCE</scope>
    <source>
        <strain evidence="10">NBRC 14913</strain>
    </source>
</reference>
<feature type="domain" description="Ketosynthase family 3 (KS3)" evidence="9">
    <location>
        <begin position="1532"/>
        <end position="1949"/>
    </location>
</feature>
<protein>
    <submittedName>
        <fullName evidence="10">Uncharacterized protein</fullName>
    </submittedName>
</protein>
<dbReference type="CDD" id="cd00833">
    <property type="entry name" value="PKS"/>
    <property type="match status" value="2"/>
</dbReference>
<dbReference type="InterPro" id="IPR016036">
    <property type="entry name" value="Malonyl_transacylase_ACP-bd"/>
</dbReference>
<dbReference type="NCBIfam" id="NF045894">
    <property type="entry name" value="PKS_plus_SDR"/>
    <property type="match status" value="2"/>
</dbReference>
<dbReference type="GO" id="GO:0031177">
    <property type="term" value="F:phosphopantetheine binding"/>
    <property type="evidence" value="ECO:0007669"/>
    <property type="project" value="InterPro"/>
</dbReference>
<dbReference type="Gene3D" id="6.10.140.1830">
    <property type="match status" value="1"/>
</dbReference>
<keyword evidence="5" id="KW-0045">Antibiotic biosynthesis</keyword>
<dbReference type="PROSITE" id="PS50075">
    <property type="entry name" value="CARRIER"/>
    <property type="match status" value="2"/>
</dbReference>
<dbReference type="InterPro" id="IPR016039">
    <property type="entry name" value="Thiolase-like"/>
</dbReference>
<dbReference type="InterPro" id="IPR020806">
    <property type="entry name" value="PKS_PP-bd"/>
</dbReference>
<evidence type="ECO:0000259" key="8">
    <source>
        <dbReference type="PROSITE" id="PS50075"/>
    </source>
</evidence>
<sequence length="3130" mass="324343">MTINEDKLRDYLKRVTADLHQVRGRLRSVEAAQREPIAVIGMACRYPGGVDTPEGLWELVANGTDAMSPFPADRGWDSWPVQESIAPVGGFLHDAADFDPAFFGISPREALAMDPQQRLMLEVTWEAMERAGIDPATLRGSRTGVFAGLMYHDYASRMLDVPPGVEAFLGTGSLGSVASGRIAFSLGLEGPAVTVDTACSSSLVAMHLAVQSLRAGESTMAVAGGVTVMVTPGTFLDFDTQGGLSSSGRCKSFSSDADGTGWGEGAGVLLLERLQDARRNGHPVLAVLTGTAANSDGASSGLTTPNGPSQQRVIRQALASAGLEPADVDAVEGHGTGTRLGDPIEAQALLATYGQDRTDPLLLGSLKSNIGHTQAAAGVGGVIKMVMALRNGVLPRTLHVGEPSREVDWSAGAVELLTGPRAWPAGERPRRAGVSSFGISGTNAHVIVEEAPPVEEPAATGEPVGGPVPWLLSARTPAALRAQAERLTAVAGASPWAVARTLAGSRTAFEHRAVVVAQDGDGFRDGLAAVTGARRALSQGVVLVFPGQGGQWAGMAAGLLDEDPVFAARIDECQAALAGLVDWSVADVLRGGDDAWLGRDDVLQPVWWAVLVALAEVWRAAGVRIDGVVGHSQGEIAAAVVAGGLSLDDAARMVVHRSRVLRSLAGRGGMLLIGAPPAKVGELLDGVTGIGVAAFNAPSMTVVSGDEAGLAAVGERCEAQGLWNRRVPIEYASHSAHVDDVRTEFLAGLAGIQPRSGSIPFYSTVRGTRMDTAELDADYWFANVREPVRFDQVVGELVAAGHDLFVECSPHPVLTAGVEDHGGVATGTLRRGEGDRARVWRSLGAAWAAGAAMDWPGLLGAGPRAELPTYPFQRTRYWLDNATPAAPGEGGGDAAFWGAVEAGDTDGLAATLRLDPEADHDALVRLLPALADRHRRRQAGTAISSWRYRIGWKPLPAATATLSGTWLVVTAGPGGDDVLTALGAAGATVVTVATGPGDRDRYVLAERLLVAVGEAGDLAGIVDATPLDPAGEAYPGLPGATAGTVTLIQAVVDAGLTAPLWCLTRGAVSTGRADPVRDPGQAQLWGVGRVAALEHPRTWGGLIDLPGTLDGRAGQRLAALLTGVAGEDQIALRDSGAFARRLRRDTTSQDTAAPWQPTGTVLITGGTGALGAHTARWLAGRGAPHLLLLSRGGPDTPQATALRDELTALGTEVTIAACDVADRDGLAALIGALPGRWPLCGVVHAAGLDAVETLTDTGLDSFAGVVRGKAAGAANLDALAGPGVERFILFSSAAGIWGGGGQAAYAAGNAYLDALAEHRRARGLDATAIAWGTWAGAGMATRGSGDEYLRRRGMSPLDPALAMAAFAEAVDARDSGLVVADVDWARFTTGFTAVRPSPLLGDLPEAVRESVEDTPAEDAPLRATLAAAPAAERAGIALATVRAAVAEVLRYDGAESIDAQRPFRDLGIDSLIAVELRDLLRTASGLLLPATLVFDYPTPAVLAGHLVAVLDVDDAARPVTDTAPVPAGTAYDDPIAIVGIGCRFPGGVRSPEQLWDLVASGGDAIGEFPADRGWDLDTSSGYARAGGFLYDAGDFDAGFFGISPREAITMDPQQRLLLETAWEAIERAGVDPRSLRGTDTGVFVGGNEQDYSYALMGGAENTEGHLLTGVNSSMLSGRLAYTLGLEGQALTLDTACSSSLTALHLAAQSLRRGECRYALAAGVTVMSTPFTFAEFSSLDGLAPDGRCRPFAEAANGTGWGEGAGVLLVERLSDAHRAGHTVLGVLRGSALNSDGASNGLTAPNGPAQQRVIRRALADAGLHGADVDVVEAHGTATTLGDPIEAQALLATYGQDRPAERPLWLGSIKSNIGHTQAAAGMAGVIKMVLAIGHGVVPQTLHVDAPTSHVDWSAGAVELITEPRSWPDTGRPRRAGVSSFGASGTNAHVIIEQAPPAPEPAAPEGTGIPLVPEQAPWLLSARSSAALRAQAQRLRAHVTAHPELGAADIAASLALGRTRFEHSAVVLGDGPLAGLAALADGEPSAAVVTGVARGDSEIVFVFPGQGSQWEGMALELYRTAPAFQDRFEACARALAPHLDWSPIEVLTGVPGAPGLDRVDVVQPMLWAVMVSLADLWGVYGVRPAAVIGHSQGEISAACVAGALSLDDAAAVVALRSQALVGLGEGGGGMVSVALGVDAVRERLASWPGQLSVAAVNGPSAVVVSGDVTALDELIAACEAEDIRARRIPVDYASHSHHVEPLRDGIGRLLAGVTAGESRVPFYSSVTGSRMDTTGLDAGYWYTNLRQTVLFEDAVRSVPGSRRIFIEISPHPVLTPALADITGGDGVAIGTLRRGEGGPGRMLASVAEAHVHGAAVEWSAVLGGTRRVDLPTYAFQHSRYWPSPRPAEDTGRPGAAGTVFEQSFWDAVHRQDATALAGTLALPGDEVAPLLPALARWHRGTTESAALDQWRYRIEWRATAEASTPALTGRWIVVVPARHAGDEYVTTLTKCLAGVGAELTVVGVDAADADADTLEPVLRAAIEAPGAPAGVLSLLAEDETPHPDYPALTCGLTATLALLHTLNALDTTARLWCVTRGAVAVAGTETVRNPEQAAIWGLGRVAALERPGRWGGLVDLPPVVDARAVSRLAAALSVTGGEDQLAIRSAGVSVRRLVRAAVGATPAPRTWRPEGTVLVTGGTGALGGHVARWLAGRGTPHLVLASRSGPDAPGVAALLDELRAAGATAEAATCDLSDRDQVAALVIGLADAGTPIRSVFHTAGIGQLADLDETDVHMLAHIATGKMAGARHLDELLDPAGLDVVVHFSSIAATWGVGMHGGYAAANAYLDALAIRRRAEGVPMMSIAWGPWGGGGMLPEAAGEVMRRRGVPLLDPATALAALERALDRDDTFIALAEVDWDLFVPAFTSLRPSPLLDDLAEVRRITEAARGAAADGADGAAGARHEVRDRLTALPAAERDHAVLDLIRRHAAVVLGHTGGEAIEPDRPFRDLGFDSLMAVELRNRLGEATGLSLPATMVFDRPTPVALAEFIAAELVPPEADNPLPTPQELDRLDAALSALADDDIERVRIMLRLEALLSRHAGPAQGGTDDQKLLAKLGSASNEEIFAFVDEDLGLG</sequence>
<dbReference type="SMART" id="SM00827">
    <property type="entry name" value="PKS_AT"/>
    <property type="match status" value="2"/>
</dbReference>
<dbReference type="InterPro" id="IPR001227">
    <property type="entry name" value="Ac_transferase_dom_sf"/>
</dbReference>
<feature type="domain" description="Ketosynthase family 3 (KS3)" evidence="9">
    <location>
        <begin position="34"/>
        <end position="450"/>
    </location>
</feature>
<name>A0A919VWF3_9ACTN</name>
<keyword evidence="2" id="KW-0596">Phosphopantetheine</keyword>
<dbReference type="Pfam" id="PF00550">
    <property type="entry name" value="PP-binding"/>
    <property type="match status" value="2"/>
</dbReference>
<proteinExistence type="predicted"/>
<accession>A0A919VWF3</accession>
<dbReference type="Pfam" id="PF08659">
    <property type="entry name" value="KR"/>
    <property type="match status" value="2"/>
</dbReference>
<dbReference type="Pfam" id="PF18369">
    <property type="entry name" value="PKS_DE"/>
    <property type="match status" value="2"/>
</dbReference>
<dbReference type="InterPro" id="IPR036291">
    <property type="entry name" value="NAD(P)-bd_dom_sf"/>
</dbReference>
<evidence type="ECO:0000256" key="7">
    <source>
        <dbReference type="ARBA" id="ARBA00023315"/>
    </source>
</evidence>
<evidence type="ECO:0000256" key="3">
    <source>
        <dbReference type="ARBA" id="ARBA00022553"/>
    </source>
</evidence>
<dbReference type="SUPFAM" id="SSF51735">
    <property type="entry name" value="NAD(P)-binding Rossmann-fold domains"/>
    <property type="match status" value="4"/>
</dbReference>
<organism evidence="10 11">
    <name type="scientific">Winogradskya consettensis</name>
    <dbReference type="NCBI Taxonomy" id="113560"/>
    <lineage>
        <taxon>Bacteria</taxon>
        <taxon>Bacillati</taxon>
        <taxon>Actinomycetota</taxon>
        <taxon>Actinomycetes</taxon>
        <taxon>Micromonosporales</taxon>
        <taxon>Micromonosporaceae</taxon>
        <taxon>Winogradskya</taxon>
    </lineage>
</organism>
<dbReference type="FunFam" id="1.10.1200.10:FF:000007">
    <property type="entry name" value="Probable polyketide synthase pks17"/>
    <property type="match status" value="1"/>
</dbReference>
<feature type="domain" description="Carrier" evidence="8">
    <location>
        <begin position="2973"/>
        <end position="3048"/>
    </location>
</feature>
<dbReference type="SMART" id="SM00825">
    <property type="entry name" value="PKS_KS"/>
    <property type="match status" value="2"/>
</dbReference>
<dbReference type="PROSITE" id="PS00012">
    <property type="entry name" value="PHOSPHOPANTETHEINE"/>
    <property type="match status" value="2"/>
</dbReference>
<dbReference type="InterPro" id="IPR006162">
    <property type="entry name" value="Ppantetheine_attach_site"/>
</dbReference>
<dbReference type="Proteomes" id="UP000680865">
    <property type="component" value="Unassembled WGS sequence"/>
</dbReference>
<dbReference type="PANTHER" id="PTHR43775">
    <property type="entry name" value="FATTY ACID SYNTHASE"/>
    <property type="match status" value="1"/>
</dbReference>
<evidence type="ECO:0000313" key="11">
    <source>
        <dbReference type="Proteomes" id="UP000680865"/>
    </source>
</evidence>
<dbReference type="InterPro" id="IPR014030">
    <property type="entry name" value="Ketoacyl_synth_N"/>
</dbReference>